<organism evidence="1 2">
    <name type="scientific">Pseudomonas mandelii JR-1</name>
    <dbReference type="NCBI Taxonomy" id="1147786"/>
    <lineage>
        <taxon>Bacteria</taxon>
        <taxon>Pseudomonadati</taxon>
        <taxon>Pseudomonadota</taxon>
        <taxon>Gammaproteobacteria</taxon>
        <taxon>Pseudomonadales</taxon>
        <taxon>Pseudomonadaceae</taxon>
        <taxon>Pseudomonas</taxon>
    </lineage>
</organism>
<reference evidence="1 2" key="1">
    <citation type="journal article" date="2012" name="J. Bacteriol.">
        <title>Genome sequence of cold-adapted Pseudomonas mandelii strain JR-1.</title>
        <authorList>
            <person name="Jang S.H."/>
            <person name="Kim J."/>
            <person name="Kim J."/>
            <person name="Hong S."/>
            <person name="Lee C."/>
        </authorList>
    </citation>
    <scope>NUCLEOTIDE SEQUENCE [LARGE SCALE GENOMIC DNA]</scope>
    <source>
        <strain evidence="1 2">JR-1</strain>
    </source>
</reference>
<dbReference type="EMBL" id="CP005960">
    <property type="protein sequence ID" value="AHZ72445.1"/>
    <property type="molecule type" value="Genomic_DNA"/>
</dbReference>
<evidence type="ECO:0000313" key="2">
    <source>
        <dbReference type="Proteomes" id="UP000026913"/>
    </source>
</evidence>
<evidence type="ECO:0000313" key="1">
    <source>
        <dbReference type="EMBL" id="AHZ72445.1"/>
    </source>
</evidence>
<proteinExistence type="predicted"/>
<dbReference type="AlphaFoldDB" id="A0A024EIQ9"/>
<dbReference type="HOGENOM" id="CLU_3139691_0_0_6"/>
<sequence>MSSPSKNKKTPLIGGVCPFDHYFLDVTRFGKNFDLSTLVAADLTLLVST</sequence>
<dbReference type="Proteomes" id="UP000026913">
    <property type="component" value="Chromosome"/>
</dbReference>
<accession>A0A024EIQ9</accession>
<dbReference type="KEGG" id="pman:OU5_5366"/>
<name>A0A024EIQ9_9PSED</name>
<protein>
    <submittedName>
        <fullName evidence="1">Uncharacterized protein</fullName>
    </submittedName>
</protein>
<gene>
    <name evidence="1" type="ORF">OU5_5366</name>
</gene>